<evidence type="ECO:0000256" key="3">
    <source>
        <dbReference type="ARBA" id="ARBA00022491"/>
    </source>
</evidence>
<feature type="region of interest" description="Disordered" evidence="8">
    <location>
        <begin position="1238"/>
        <end position="1261"/>
    </location>
</feature>
<dbReference type="Pfam" id="PF12144">
    <property type="entry name" value="Med12-PQL"/>
    <property type="match status" value="2"/>
</dbReference>
<dbReference type="PANTHER" id="PTHR46007">
    <property type="entry name" value="MEDIATOR OF RNA POLYMERASE II TRANSCRIPTION SUBUNIT 12"/>
    <property type="match status" value="1"/>
</dbReference>
<proteinExistence type="inferred from homology"/>
<evidence type="ECO:0000256" key="6">
    <source>
        <dbReference type="ARBA" id="ARBA00023163"/>
    </source>
</evidence>
<dbReference type="PANTHER" id="PTHR46007:SF3">
    <property type="entry name" value="MEDIATOR OF RNA POLYMERASE II TRANSCRIPTION SUBUNIT 12-LIKE PROTEIN"/>
    <property type="match status" value="1"/>
</dbReference>
<dbReference type="GO" id="GO:0003713">
    <property type="term" value="F:transcription coactivator activity"/>
    <property type="evidence" value="ECO:0007669"/>
    <property type="project" value="TreeGrafter"/>
</dbReference>
<evidence type="ECO:0000256" key="8">
    <source>
        <dbReference type="SAM" id="MobiDB-lite"/>
    </source>
</evidence>
<evidence type="ECO:0000259" key="9">
    <source>
        <dbReference type="Pfam" id="PF12144"/>
    </source>
</evidence>
<organism evidence="11 12">
    <name type="scientific">Gopherus agassizii</name>
    <name type="common">Agassiz's desert tortoise</name>
    <dbReference type="NCBI Taxonomy" id="38772"/>
    <lineage>
        <taxon>Eukaryota</taxon>
        <taxon>Metazoa</taxon>
        <taxon>Chordata</taxon>
        <taxon>Craniata</taxon>
        <taxon>Vertebrata</taxon>
        <taxon>Euteleostomi</taxon>
        <taxon>Archelosauria</taxon>
        <taxon>Testudinata</taxon>
        <taxon>Testudines</taxon>
        <taxon>Cryptodira</taxon>
        <taxon>Durocryptodira</taxon>
        <taxon>Testudinoidea</taxon>
        <taxon>Testudinidae</taxon>
        <taxon>Gopherus</taxon>
    </lineage>
</organism>
<keyword evidence="6" id="KW-0804">Transcription</keyword>
<dbReference type="GO" id="GO:0008013">
    <property type="term" value="F:beta-catenin binding"/>
    <property type="evidence" value="ECO:0007669"/>
    <property type="project" value="InterPro"/>
</dbReference>
<evidence type="ECO:0000256" key="5">
    <source>
        <dbReference type="ARBA" id="ARBA00023159"/>
    </source>
</evidence>
<feature type="domain" description="Mediator complex subunit Med12 LCEWAV-domain" evidence="10">
    <location>
        <begin position="133"/>
        <end position="604"/>
    </location>
</feature>
<protein>
    <submittedName>
        <fullName evidence="11">Uncharacterized protein</fullName>
    </submittedName>
</protein>
<keyword evidence="5" id="KW-0010">Activator</keyword>
<evidence type="ECO:0000313" key="12">
    <source>
        <dbReference type="Proteomes" id="UP000291020"/>
    </source>
</evidence>
<dbReference type="GO" id="GO:0016592">
    <property type="term" value="C:mediator complex"/>
    <property type="evidence" value="ECO:0007669"/>
    <property type="project" value="InterPro"/>
</dbReference>
<name>A0A452IWW5_9SAUR</name>
<evidence type="ECO:0000256" key="7">
    <source>
        <dbReference type="ARBA" id="ARBA00023242"/>
    </source>
</evidence>
<feature type="region of interest" description="Disordered" evidence="8">
    <location>
        <begin position="1296"/>
        <end position="1320"/>
    </location>
</feature>
<dbReference type="InterPro" id="IPR021990">
    <property type="entry name" value="Mediator_Med12_LCEWAV"/>
</dbReference>
<keyword evidence="7" id="KW-0539">Nucleus</keyword>
<keyword evidence="3" id="KW-0678">Repressor</keyword>
<evidence type="ECO:0000256" key="2">
    <source>
        <dbReference type="ARBA" id="ARBA00010289"/>
    </source>
</evidence>
<feature type="domain" description="Mediator complex subunit Med12 catenin-binding" evidence="9">
    <location>
        <begin position="1660"/>
        <end position="1700"/>
    </location>
</feature>
<comment type="similarity">
    <text evidence="2">Belongs to the Mediator complex subunit 12 family.</text>
</comment>
<reference evidence="11" key="2">
    <citation type="submission" date="2025-08" db="UniProtKB">
        <authorList>
            <consortium name="Ensembl"/>
        </authorList>
    </citation>
    <scope>IDENTIFICATION</scope>
</reference>
<dbReference type="InterPro" id="IPR051647">
    <property type="entry name" value="Mediator_comp_sub12"/>
</dbReference>
<feature type="region of interest" description="Disordered" evidence="8">
    <location>
        <begin position="1591"/>
        <end position="1650"/>
    </location>
</feature>
<dbReference type="InterPro" id="IPR021989">
    <property type="entry name" value="Mediator_Med12_catenin-bd"/>
</dbReference>
<evidence type="ECO:0000313" key="11">
    <source>
        <dbReference type="Ensembl" id="ENSGAGP00000032545.1"/>
    </source>
</evidence>
<dbReference type="GO" id="GO:0045944">
    <property type="term" value="P:positive regulation of transcription by RNA polymerase II"/>
    <property type="evidence" value="ECO:0007669"/>
    <property type="project" value="TreeGrafter"/>
</dbReference>
<feature type="domain" description="Mediator complex subunit Med12 catenin-binding" evidence="9">
    <location>
        <begin position="1717"/>
        <end position="1794"/>
    </location>
</feature>
<sequence length="1794" mass="201804">MLGGVGVQMQIPEIPFNTPHYSPPDVRVELILTLLTLVTYFLVYLREQLAKITEFYHVSSNQGNGSVAMPQEVEQALKQWEYNEKLTFYLFQEGMLERHEYLTWILDVLEKIRPADDELLKLLLPLMLQYSEEFVQSAYLSRRLAYFCARRLSLLLSDTPNLVAAHSPHMIIGPNNPPLTAPSPTATGPVVSPVQLACSDFFSCPQHRPLVYGLSCMLQTVTLCCPSALVWNYSTNESKSINPGSPLDLLQVAPSSLPMPGGNSAFNQQVRAKIYEVEQQIKQRGCAVEVRWSFDKCQESTAGVTISRVLHTLEVLDRHCFDRSDSSNSMETLYNKIFWANQNKDNQEVAPNDEAVVTLLCEWAVSCKRSGKHRAMAVAKLLEKRQAEIEAERCGESDVLDEKESISSASLTGSSLPVFQNVLLRFLDTQAPSLSDPNSEYEKTEFVNLVLLFCEFIRHDVFSHDAYMCTLISRGDLSVTATTRLRSPTGETVDEHYSKDHDVKLEVKIHIFTYFSCIQSSVSIAGRDSSIFSPMPGESCENVNSLLDRRISINSEKSVKREKLRELIFPSSYDHLRHLQYATHFPIPLEESSSHECNQRMILLYGVGKERDEARHQLKKITKDILKILNKKSTTETGVGDEGQKARKNKQEAFPTLETVFTKLQQLSYFDQHQVTSQISSNVLEQITSFASGTSYHLPLAHHIQLIFDLMEPALNINGLIDFAIQLLNELSVVEAELLLKSSSLAGSYTTGLCVCIVAVLRRYHACLILNPEQTAQVFEGLCGVVKHVVNPTECSSPERCILAYLYDLYVSCSHLRSKFGDLFSSACSKVKQTIYSNVQPSNSNLLWDPEFMLDFIENPSAHSINYSMLGKILNDNAANRYSFVCNTLMNVCMGHQDAGRINDIANFCAELTACCTVLSSEWLGVLKALCCSSNHVWGFNDLLCSVDVSDLSFHDSLAIFIAILIARQCFSLEDVVQHVALPSLLAAACGDPDAEPGARMTCRLLLHLFRTPQLYLLPQPNGYSFPGIRSSCDRHLLTAAHNSIEVGAVFAVLKAILMLGDAEIGSSGVNSLKNEDFTLRGLLDDLNDDEIWGAPHTLKCGKAISIETASLSEYARYVLRTICQQEWVGEHCLKEPERLCTDKDLILDPVLSNKQAQKLLQLICYPHGIKECTEGDNTQRQHIKCILQNLDQWTLRQSWLELQLMIKQCMKEPYVKFEPKVFQQSADLNNNSSNSGIGLFNPNSVGNADTSNTRQNGKKTFLSSSERRGVWLVAPLIAKLPTSVQGRVLKAAGEELEKGQHLGSSSKKERDRQKQKSMSLLSQQPFLSLVLTCLKGQDEQREGLLTSLQNQVNQILSNWREERYQDDVKARQMMHEALQLRLNLVGGMFDTVQRSTQWTTDWALLLLQIITSGTVDMQTNNELFTTVLDMLGVLINGTLASDLSNASQGGSEENKRAYMNLVKKLKKELGDKCSESIDKVRQLLPLPKQTCDIITCEPMGSLIDTKGNKIAGFDSIDKKQGLQVSTKQKVSSWDLFEGHKNPAPLSWAWFGTVRVDRKVIKYEEQQHLLLYHTHPKPKPRSYYLEPLSLPPEEEEEEPTTPVSQEPERKSAELSDQGKPITDDEKKTKGRKRKIKSTSREYPQNNLYRVPPNYSPISSQMMHHPQSALWGYNVMGQPQQPSFFVQNQPLPAGMCRLCKYMEIYEHVAFVKLYHGLFSMQTVPHGYTMYSTQMPLQQQQAGGVVLSPSYNPRTYPATHSNPALMERLRQMQQQPSGYIQQQAAAYIQPLTGTQR</sequence>
<reference evidence="11" key="3">
    <citation type="submission" date="2025-09" db="UniProtKB">
        <authorList>
            <consortium name="Ensembl"/>
        </authorList>
    </citation>
    <scope>IDENTIFICATION</scope>
</reference>
<dbReference type="Proteomes" id="UP000291020">
    <property type="component" value="Unassembled WGS sequence"/>
</dbReference>
<evidence type="ECO:0000259" key="10">
    <source>
        <dbReference type="Pfam" id="PF12145"/>
    </source>
</evidence>
<feature type="compositionally biased region" description="Polar residues" evidence="8">
    <location>
        <begin position="1242"/>
        <end position="1256"/>
    </location>
</feature>
<dbReference type="Pfam" id="PF12145">
    <property type="entry name" value="Med12-LCEWAV"/>
    <property type="match status" value="1"/>
</dbReference>
<reference evidence="12" key="1">
    <citation type="journal article" date="2017" name="PLoS ONE">
        <title>The Agassiz's desert tortoise genome provides a resource for the conservation of a threatened species.</title>
        <authorList>
            <person name="Tollis M."/>
            <person name="DeNardo D.F."/>
            <person name="Cornelius J.A."/>
            <person name="Dolby G.A."/>
            <person name="Edwards T."/>
            <person name="Henen B.T."/>
            <person name="Karl A.E."/>
            <person name="Murphy R.W."/>
            <person name="Kusumi K."/>
        </authorList>
    </citation>
    <scope>NUCLEOTIDE SEQUENCE [LARGE SCALE GENOMIC DNA]</scope>
</reference>
<comment type="subcellular location">
    <subcellularLocation>
        <location evidence="1">Nucleus</location>
    </subcellularLocation>
</comment>
<evidence type="ECO:0000256" key="4">
    <source>
        <dbReference type="ARBA" id="ARBA00023015"/>
    </source>
</evidence>
<dbReference type="Ensembl" id="ENSGAGT00000036892.1">
    <property type="protein sequence ID" value="ENSGAGP00000032545.1"/>
    <property type="gene ID" value="ENSGAGG00000023218.1"/>
</dbReference>
<keyword evidence="4" id="KW-0805">Transcription regulation</keyword>
<evidence type="ECO:0000256" key="1">
    <source>
        <dbReference type="ARBA" id="ARBA00004123"/>
    </source>
</evidence>
<keyword evidence="12" id="KW-1185">Reference proteome</keyword>
<feature type="compositionally biased region" description="Basic and acidic residues" evidence="8">
    <location>
        <begin position="1296"/>
        <end position="1315"/>
    </location>
</feature>
<feature type="compositionally biased region" description="Basic residues" evidence="8">
    <location>
        <begin position="1628"/>
        <end position="1637"/>
    </location>
</feature>
<accession>A0A452IWW5</accession>